<comment type="caution">
    <text evidence="5">The sequence shown here is derived from an EMBL/GenBank/DDBJ whole genome shotgun (WGS) entry which is preliminary data.</text>
</comment>
<proteinExistence type="inferred from homology"/>
<evidence type="ECO:0000256" key="2">
    <source>
        <dbReference type="ARBA" id="ARBA00022801"/>
    </source>
</evidence>
<gene>
    <name evidence="5" type="ORF">ACFYXI_13030</name>
</gene>
<keyword evidence="3" id="KW-0326">Glycosidase</keyword>
<feature type="domain" description="Glycosyl hydrolases family 39 N-terminal catalytic" evidence="4">
    <location>
        <begin position="57"/>
        <end position="311"/>
    </location>
</feature>
<dbReference type="EMBL" id="JBIASD010000007">
    <property type="protein sequence ID" value="MFF3666512.1"/>
    <property type="molecule type" value="Genomic_DNA"/>
</dbReference>
<dbReference type="RefSeq" id="WP_387411064.1">
    <property type="nucleotide sequence ID" value="NZ_CP191998.1"/>
</dbReference>
<dbReference type="SUPFAM" id="SSF51445">
    <property type="entry name" value="(Trans)glycosidases"/>
    <property type="match status" value="1"/>
</dbReference>
<evidence type="ECO:0000256" key="3">
    <source>
        <dbReference type="ARBA" id="ARBA00023295"/>
    </source>
</evidence>
<evidence type="ECO:0000259" key="4">
    <source>
        <dbReference type="Pfam" id="PF01229"/>
    </source>
</evidence>
<dbReference type="Pfam" id="PF01229">
    <property type="entry name" value="Glyco_hydro_39"/>
    <property type="match status" value="1"/>
</dbReference>
<dbReference type="InterPro" id="IPR049166">
    <property type="entry name" value="GH39_cat"/>
</dbReference>
<evidence type="ECO:0000313" key="6">
    <source>
        <dbReference type="Proteomes" id="UP001602013"/>
    </source>
</evidence>
<dbReference type="PANTHER" id="PTHR12631:SF10">
    <property type="entry name" value="BETA-XYLOSIDASE-LIKE PROTEIN-RELATED"/>
    <property type="match status" value="1"/>
</dbReference>
<dbReference type="Gene3D" id="3.20.20.80">
    <property type="entry name" value="Glycosidases"/>
    <property type="match status" value="1"/>
</dbReference>
<evidence type="ECO:0000256" key="1">
    <source>
        <dbReference type="ARBA" id="ARBA00008875"/>
    </source>
</evidence>
<accession>A0ABW6SQR8</accession>
<organism evidence="5 6">
    <name type="scientific">Microtetraspora malaysiensis</name>
    <dbReference type="NCBI Taxonomy" id="161358"/>
    <lineage>
        <taxon>Bacteria</taxon>
        <taxon>Bacillati</taxon>
        <taxon>Actinomycetota</taxon>
        <taxon>Actinomycetes</taxon>
        <taxon>Streptosporangiales</taxon>
        <taxon>Streptosporangiaceae</taxon>
        <taxon>Microtetraspora</taxon>
    </lineage>
</organism>
<reference evidence="5 6" key="1">
    <citation type="submission" date="2024-10" db="EMBL/GenBank/DDBJ databases">
        <title>The Natural Products Discovery Center: Release of the First 8490 Sequenced Strains for Exploring Actinobacteria Biosynthetic Diversity.</title>
        <authorList>
            <person name="Kalkreuter E."/>
            <person name="Kautsar S.A."/>
            <person name="Yang D."/>
            <person name="Bader C.D."/>
            <person name="Teijaro C.N."/>
            <person name="Fluegel L."/>
            <person name="Davis C.M."/>
            <person name="Simpson J.R."/>
            <person name="Lauterbach L."/>
            <person name="Steele A.D."/>
            <person name="Gui C."/>
            <person name="Meng S."/>
            <person name="Li G."/>
            <person name="Viehrig K."/>
            <person name="Ye F."/>
            <person name="Su P."/>
            <person name="Kiefer A.F."/>
            <person name="Nichols A."/>
            <person name="Cepeda A.J."/>
            <person name="Yan W."/>
            <person name="Fan B."/>
            <person name="Jiang Y."/>
            <person name="Adhikari A."/>
            <person name="Zheng C.-J."/>
            <person name="Schuster L."/>
            <person name="Cowan T.M."/>
            <person name="Smanski M.J."/>
            <person name="Chevrette M.G."/>
            <person name="De Carvalho L.P.S."/>
            <person name="Shen B."/>
        </authorList>
    </citation>
    <scope>NUCLEOTIDE SEQUENCE [LARGE SCALE GENOMIC DNA]</scope>
    <source>
        <strain evidence="5 6">NPDC002173</strain>
    </source>
</reference>
<name>A0ABW6SQR8_9ACTN</name>
<keyword evidence="2" id="KW-0378">Hydrolase</keyword>
<evidence type="ECO:0000313" key="5">
    <source>
        <dbReference type="EMBL" id="MFF3666512.1"/>
    </source>
</evidence>
<dbReference type="InterPro" id="IPR017853">
    <property type="entry name" value="GH"/>
</dbReference>
<dbReference type="PROSITE" id="PS51257">
    <property type="entry name" value="PROKAR_LIPOPROTEIN"/>
    <property type="match status" value="1"/>
</dbReference>
<dbReference type="InterPro" id="IPR051923">
    <property type="entry name" value="Glycosyl_Hydrolase_39"/>
</dbReference>
<protein>
    <submittedName>
        <fullName evidence="5">Xylan 1,4-beta-xylosidase</fullName>
    </submittedName>
</protein>
<dbReference type="Proteomes" id="UP001602013">
    <property type="component" value="Unassembled WGS sequence"/>
</dbReference>
<comment type="similarity">
    <text evidence="1">Belongs to the glycosyl hydrolase 39 family.</text>
</comment>
<keyword evidence="6" id="KW-1185">Reference proteome</keyword>
<dbReference type="PANTHER" id="PTHR12631">
    <property type="entry name" value="ALPHA-L-IDURONIDASE"/>
    <property type="match status" value="1"/>
</dbReference>
<sequence>MRVRFRRWAGMVAGATILGLILIACSFGGGASGQAVSGAEVTATEAAATASTWPVFGFTHTQYTVDYGQRQALRVARNAIAEKRVLQNQHIMGFGALNPEPRPGVYDFASLDERIDLIRKTHGIPVITLCCAPDWMKGGTPGRTNWSRIEVAPLPEHYQDFADLAARIARRYPDVTHFIVWNELKGFFDENKHRWNYEGYTDMYNRVYQALKAVNPKIEVGGPYPALGGFDAPSEVHGDWGNVDQRVLDALKYWIKHNKGADFIVVDGTSESDKGMVPDAFGALKKFSAVNAWLHRHTNLPIWWAEWYAEPARSGWPENKRLAVHAAAMMEFARSRTTAALYWSRQEERGECPEGCLWTNPRESDGGRPSAMLRLIQEFARSFPSGTPIVPVNVSPASVRALGQADRIVVVNTRDKSVKATIDRKVVDLAPYEVRWISRGG</sequence>